<dbReference type="SUPFAM" id="SSF89392">
    <property type="entry name" value="Prokaryotic lipoproteins and lipoprotein localization factors"/>
    <property type="match status" value="1"/>
</dbReference>
<dbReference type="Proteomes" id="UP000502508">
    <property type="component" value="Chromosome"/>
</dbReference>
<protein>
    <submittedName>
        <fullName evidence="1">Uncharacterized protein</fullName>
    </submittedName>
</protein>
<dbReference type="EMBL" id="AP022870">
    <property type="protein sequence ID" value="BCB81657.1"/>
    <property type="molecule type" value="Genomic_DNA"/>
</dbReference>
<evidence type="ECO:0000313" key="2">
    <source>
        <dbReference type="Proteomes" id="UP000502508"/>
    </source>
</evidence>
<keyword evidence="2" id="KW-1185">Reference proteome</keyword>
<dbReference type="KEGG" id="pfla:Pflav_080670"/>
<organism evidence="1 2">
    <name type="scientific">Phytohabitans flavus</name>
    <dbReference type="NCBI Taxonomy" id="1076124"/>
    <lineage>
        <taxon>Bacteria</taxon>
        <taxon>Bacillati</taxon>
        <taxon>Actinomycetota</taxon>
        <taxon>Actinomycetes</taxon>
        <taxon>Micromonosporales</taxon>
        <taxon>Micromonosporaceae</taxon>
    </lineage>
</organism>
<proteinExistence type="predicted"/>
<reference evidence="1 2" key="2">
    <citation type="submission" date="2020-03" db="EMBL/GenBank/DDBJ databases">
        <authorList>
            <person name="Ichikawa N."/>
            <person name="Kimura A."/>
            <person name="Kitahashi Y."/>
            <person name="Uohara A."/>
        </authorList>
    </citation>
    <scope>NUCLEOTIDE SEQUENCE [LARGE SCALE GENOMIC DNA]</scope>
    <source>
        <strain evidence="1 2">NBRC 107702</strain>
    </source>
</reference>
<accession>A0A6F8Y6H0</accession>
<evidence type="ECO:0000313" key="1">
    <source>
        <dbReference type="EMBL" id="BCB81657.1"/>
    </source>
</evidence>
<sequence length="108" mass="11912">MVGEETIDGVKTVHYTVTIPLATHLEQIDADLRAITEKELTKQGVKDIKTDIWVDQKYQPRRVHVVMGTGTDVTVDYTDYGKPVNVQAPPAAEVFDLAEMLEGLKTGG</sequence>
<dbReference type="InterPro" id="IPR029046">
    <property type="entry name" value="LolA/LolB/LppX"/>
</dbReference>
<dbReference type="Gene3D" id="2.50.20.20">
    <property type="match status" value="1"/>
</dbReference>
<gene>
    <name evidence="1" type="ORF">Pflav_080670</name>
</gene>
<dbReference type="AlphaFoldDB" id="A0A6F8Y6H0"/>
<reference evidence="1 2" key="1">
    <citation type="submission" date="2020-03" db="EMBL/GenBank/DDBJ databases">
        <title>Whole genome shotgun sequence of Phytohabitans flavus NBRC 107702.</title>
        <authorList>
            <person name="Komaki H."/>
            <person name="Tamura T."/>
        </authorList>
    </citation>
    <scope>NUCLEOTIDE SEQUENCE [LARGE SCALE GENOMIC DNA]</scope>
    <source>
        <strain evidence="1 2">NBRC 107702</strain>
    </source>
</reference>
<dbReference type="RefSeq" id="WP_173041446.1">
    <property type="nucleotide sequence ID" value="NZ_AP022870.1"/>
</dbReference>
<name>A0A6F8Y6H0_9ACTN</name>